<dbReference type="Pfam" id="PF00440">
    <property type="entry name" value="TetR_N"/>
    <property type="match status" value="1"/>
</dbReference>
<keyword evidence="5" id="KW-1185">Reference proteome</keyword>
<dbReference type="EMBL" id="JAOWLA010000002">
    <property type="protein sequence ID" value="MCV2863770.1"/>
    <property type="molecule type" value="Genomic_DNA"/>
</dbReference>
<evidence type="ECO:0000259" key="3">
    <source>
        <dbReference type="PROSITE" id="PS50977"/>
    </source>
</evidence>
<organism evidence="4 5">
    <name type="scientific">Albidovulum sediminicola</name>
    <dbReference type="NCBI Taxonomy" id="2984331"/>
    <lineage>
        <taxon>Bacteria</taxon>
        <taxon>Pseudomonadati</taxon>
        <taxon>Pseudomonadota</taxon>
        <taxon>Alphaproteobacteria</taxon>
        <taxon>Rhodobacterales</taxon>
        <taxon>Paracoccaceae</taxon>
        <taxon>Albidovulum</taxon>
    </lineage>
</organism>
<dbReference type="RefSeq" id="WP_263720232.1">
    <property type="nucleotide sequence ID" value="NZ_JAOWLA010000002.1"/>
</dbReference>
<evidence type="ECO:0000313" key="5">
    <source>
        <dbReference type="Proteomes" id="UP001652503"/>
    </source>
</evidence>
<feature type="domain" description="HTH tetR-type" evidence="3">
    <location>
        <begin position="17"/>
        <end position="77"/>
    </location>
</feature>
<keyword evidence="1 2" id="KW-0238">DNA-binding</keyword>
<dbReference type="Gene3D" id="1.10.357.10">
    <property type="entry name" value="Tetracycline Repressor, domain 2"/>
    <property type="match status" value="1"/>
</dbReference>
<comment type="caution">
    <text evidence="4">The sequence shown here is derived from an EMBL/GenBank/DDBJ whole genome shotgun (WGS) entry which is preliminary data.</text>
</comment>
<name>A0ABT2YY98_9RHOB</name>
<dbReference type="SUPFAM" id="SSF46689">
    <property type="entry name" value="Homeodomain-like"/>
    <property type="match status" value="1"/>
</dbReference>
<gene>
    <name evidence="4" type="ORF">OE647_03330</name>
</gene>
<accession>A0ABT2YY98</accession>
<dbReference type="PROSITE" id="PS50977">
    <property type="entry name" value="HTH_TETR_2"/>
    <property type="match status" value="1"/>
</dbReference>
<dbReference type="InterPro" id="IPR001647">
    <property type="entry name" value="HTH_TetR"/>
</dbReference>
<reference evidence="4 5" key="1">
    <citation type="submission" date="2022-10" db="EMBL/GenBank/DDBJ databases">
        <title>Defluviimonas sp. nov., isolated from ocean surface water.</title>
        <authorList>
            <person name="He W."/>
            <person name="Wang L."/>
            <person name="Zhang D.-F."/>
        </authorList>
    </citation>
    <scope>NUCLEOTIDE SEQUENCE [LARGE SCALE GENOMIC DNA]</scope>
    <source>
        <strain evidence="4 5">WL0075</strain>
    </source>
</reference>
<evidence type="ECO:0000313" key="4">
    <source>
        <dbReference type="EMBL" id="MCV2863770.1"/>
    </source>
</evidence>
<sequence length="217" mass="24278">MDDAHACDEDRKATGWRGSREGWLEAAKAAFLESGIEAVKIQPLASQLNLSRTSFYWFFKDRAAILDALLEHWDETNTAALVSACDAYAETITEAVLNLLSVFLDDTRFQPRLDFAIRGWAHQSDAVMARVAAADERRLAAIRGMFERFGLTGAEADVRARTVYLVQIGYISMQVTESLATRMARIPAYVKTYSGQTPSEREMARFQAGLGYQPEPR</sequence>
<evidence type="ECO:0000256" key="1">
    <source>
        <dbReference type="ARBA" id="ARBA00023125"/>
    </source>
</evidence>
<proteinExistence type="predicted"/>
<feature type="DNA-binding region" description="H-T-H motif" evidence="2">
    <location>
        <begin position="40"/>
        <end position="59"/>
    </location>
</feature>
<protein>
    <submittedName>
        <fullName evidence="4">TetR/AcrR family transcriptional regulator</fullName>
    </submittedName>
</protein>
<evidence type="ECO:0000256" key="2">
    <source>
        <dbReference type="PROSITE-ProRule" id="PRU00335"/>
    </source>
</evidence>
<dbReference type="Proteomes" id="UP001652503">
    <property type="component" value="Unassembled WGS sequence"/>
</dbReference>
<dbReference type="InterPro" id="IPR009057">
    <property type="entry name" value="Homeodomain-like_sf"/>
</dbReference>